<feature type="non-terminal residue" evidence="1">
    <location>
        <position position="1"/>
    </location>
</feature>
<organism evidence="1 2">
    <name type="scientific">Trifolium medium</name>
    <dbReference type="NCBI Taxonomy" id="97028"/>
    <lineage>
        <taxon>Eukaryota</taxon>
        <taxon>Viridiplantae</taxon>
        <taxon>Streptophyta</taxon>
        <taxon>Embryophyta</taxon>
        <taxon>Tracheophyta</taxon>
        <taxon>Spermatophyta</taxon>
        <taxon>Magnoliopsida</taxon>
        <taxon>eudicotyledons</taxon>
        <taxon>Gunneridae</taxon>
        <taxon>Pentapetalae</taxon>
        <taxon>rosids</taxon>
        <taxon>fabids</taxon>
        <taxon>Fabales</taxon>
        <taxon>Fabaceae</taxon>
        <taxon>Papilionoideae</taxon>
        <taxon>50 kb inversion clade</taxon>
        <taxon>NPAAA clade</taxon>
        <taxon>Hologalegina</taxon>
        <taxon>IRL clade</taxon>
        <taxon>Trifolieae</taxon>
        <taxon>Trifolium</taxon>
    </lineage>
</organism>
<evidence type="ECO:0000313" key="2">
    <source>
        <dbReference type="Proteomes" id="UP000265520"/>
    </source>
</evidence>
<accession>A0A392VWW9</accession>
<comment type="caution">
    <text evidence="1">The sequence shown here is derived from an EMBL/GenBank/DDBJ whole genome shotgun (WGS) entry which is preliminary data.</text>
</comment>
<reference evidence="1 2" key="1">
    <citation type="journal article" date="2018" name="Front. Plant Sci.">
        <title>Red Clover (Trifolium pratense) and Zigzag Clover (T. medium) - A Picture of Genomic Similarities and Differences.</title>
        <authorList>
            <person name="Dluhosova J."/>
            <person name="Istvanek J."/>
            <person name="Nedelnik J."/>
            <person name="Repkova J."/>
        </authorList>
    </citation>
    <scope>NUCLEOTIDE SEQUENCE [LARGE SCALE GENOMIC DNA]</scope>
    <source>
        <strain evidence="2">cv. 10/8</strain>
        <tissue evidence="1">Leaf</tissue>
    </source>
</reference>
<proteinExistence type="predicted"/>
<keyword evidence="2" id="KW-1185">Reference proteome</keyword>
<dbReference type="AlphaFoldDB" id="A0A392VWW9"/>
<sequence length="54" mass="6219">TRVGFVTKTTAPKLIITKRQARKGEEKWGVESRMVEEEKDRMKEVVAAVDEEVE</sequence>
<name>A0A392VWW9_9FABA</name>
<evidence type="ECO:0000313" key="1">
    <source>
        <dbReference type="EMBL" id="MCI91962.1"/>
    </source>
</evidence>
<dbReference type="EMBL" id="LXQA011286951">
    <property type="protein sequence ID" value="MCI91962.1"/>
    <property type="molecule type" value="Genomic_DNA"/>
</dbReference>
<dbReference type="Proteomes" id="UP000265520">
    <property type="component" value="Unassembled WGS sequence"/>
</dbReference>
<protein>
    <submittedName>
        <fullName evidence="1">Uncharacterized protein</fullName>
    </submittedName>
</protein>